<dbReference type="Proteomes" id="UP001321473">
    <property type="component" value="Unassembled WGS sequence"/>
</dbReference>
<dbReference type="CDD" id="cd08662">
    <property type="entry name" value="M13"/>
    <property type="match status" value="1"/>
</dbReference>
<feature type="compositionally biased region" description="Low complexity" evidence="8">
    <location>
        <begin position="37"/>
        <end position="50"/>
    </location>
</feature>
<feature type="region of interest" description="Disordered" evidence="8">
    <location>
        <begin position="1"/>
        <end position="63"/>
    </location>
</feature>
<dbReference type="AlphaFoldDB" id="A0AAQ4DC60"/>
<keyword evidence="5" id="KW-0378">Hydrolase</keyword>
<dbReference type="Pfam" id="PF01431">
    <property type="entry name" value="Peptidase_M13"/>
    <property type="match status" value="1"/>
</dbReference>
<evidence type="ECO:0000256" key="3">
    <source>
        <dbReference type="ARBA" id="ARBA00022670"/>
    </source>
</evidence>
<evidence type="ECO:0000259" key="11">
    <source>
        <dbReference type="Pfam" id="PF05649"/>
    </source>
</evidence>
<dbReference type="InterPro" id="IPR024079">
    <property type="entry name" value="MetalloPept_cat_dom_sf"/>
</dbReference>
<evidence type="ECO:0000256" key="8">
    <source>
        <dbReference type="SAM" id="MobiDB-lite"/>
    </source>
</evidence>
<keyword evidence="7" id="KW-0482">Metalloprotease</keyword>
<dbReference type="InterPro" id="IPR000718">
    <property type="entry name" value="Peptidase_M13"/>
</dbReference>
<dbReference type="PROSITE" id="PS51885">
    <property type="entry name" value="NEPRILYSIN"/>
    <property type="match status" value="1"/>
</dbReference>
<feature type="domain" description="Peptidase M13 C-terminal" evidence="10">
    <location>
        <begin position="583"/>
        <end position="787"/>
    </location>
</feature>
<accession>A0AAQ4DC60</accession>
<dbReference type="Pfam" id="PF05649">
    <property type="entry name" value="Peptidase_M13_N"/>
    <property type="match status" value="1"/>
</dbReference>
<evidence type="ECO:0000313" key="12">
    <source>
        <dbReference type="EMBL" id="KAK8760050.1"/>
    </source>
</evidence>
<evidence type="ECO:0000256" key="5">
    <source>
        <dbReference type="ARBA" id="ARBA00022801"/>
    </source>
</evidence>
<dbReference type="PANTHER" id="PTHR11733">
    <property type="entry name" value="ZINC METALLOPROTEASE FAMILY M13 NEPRILYSIN-RELATED"/>
    <property type="match status" value="1"/>
</dbReference>
<dbReference type="EMBL" id="JARKHS020032423">
    <property type="protein sequence ID" value="KAK8760050.1"/>
    <property type="molecule type" value="Genomic_DNA"/>
</dbReference>
<keyword evidence="13" id="KW-1185">Reference proteome</keyword>
<reference evidence="12 13" key="1">
    <citation type="journal article" date="2023" name="Arcadia Sci">
        <title>De novo assembly of a long-read Amblyomma americanum tick genome.</title>
        <authorList>
            <person name="Chou S."/>
            <person name="Poskanzer K.E."/>
            <person name="Rollins M."/>
            <person name="Thuy-Boun P.S."/>
        </authorList>
    </citation>
    <scope>NUCLEOTIDE SEQUENCE [LARGE SCALE GENOMIC DNA]</scope>
    <source>
        <strain evidence="12">F_SG_1</strain>
        <tissue evidence="12">Salivary glands</tissue>
    </source>
</reference>
<dbReference type="GO" id="GO:0004222">
    <property type="term" value="F:metalloendopeptidase activity"/>
    <property type="evidence" value="ECO:0007669"/>
    <property type="project" value="InterPro"/>
</dbReference>
<evidence type="ECO:0000256" key="2">
    <source>
        <dbReference type="ARBA" id="ARBA00007357"/>
    </source>
</evidence>
<keyword evidence="9" id="KW-0812">Transmembrane</keyword>
<proteinExistence type="inferred from homology"/>
<dbReference type="GO" id="GO:0016485">
    <property type="term" value="P:protein processing"/>
    <property type="evidence" value="ECO:0007669"/>
    <property type="project" value="TreeGrafter"/>
</dbReference>
<sequence>MTKVASKVRASESQGDVRKDVVKATTKEAYGSKTWRSGGESSSTSSSSSEAAPQQPQPYDGDQRLEFRYEKPRWRRYARCALVATGTTVLICLGIPAWIRSFIGCQQPTCQSWIQEMSHSIDVSKKPCDDFYDYVCGHYSSAASATLLQGTVFPNAFLRLQVRVILAFYKRVIIQDLDAMRDEEGEDSPRFKAIYMSQRCLHETFNGVDRLGKLKDFMAGYNLTWPPNKDKLPTSLFDTLVELSLKRDVNVLFHLQTDKNFNQPGFYMLHWELNLEAVLTWSVLRTLLASAGELHDAFVRSATLLAESPPDPRLIGRVIDLDNRFLTVTALPLLALRTRMTLDYVKISDAESVMAPKLTADRLLHAINRLLPADRQLTADDQMIVKNKFFLPFVADLVVGEHSGSETVSGYVAFLLALQLAGPMSPKYLATVMPGGSETGATLLRMVSCITVPNQLLSYAMVDLFNEWFLEEGKLAAIRNMSANLWNAAESIIANLSWIDEETRDSGVKRIRRLGRVVGHPFSLPTSEGLREHYAFLPRFPASYASMFTAVHDASAERRLSLIKATSPVLRGEDPEQPMILVNAFYLPIYHWVFIMDAIMFAPFYELSVPESVNYGALGHVVGHEVTHGFDPVLGVFNESGQKGDWWSSMSRKVFDERVQCLRDLYNRVSRSTGHRYGDTALSENFADCGGMEKVLRAFRSLGQQPEVKLGEQRFTAEQAFFVSSCFKWCEQNSEQPTTDGALEELVMIYSPLRMRCNVPLMNTPAFSEAFSCAEGAPMNPELRCELF</sequence>
<keyword evidence="9" id="KW-0472">Membrane</keyword>
<keyword evidence="4" id="KW-0479">Metal-binding</keyword>
<feature type="transmembrane region" description="Helical" evidence="9">
    <location>
        <begin position="77"/>
        <end position="99"/>
    </location>
</feature>
<dbReference type="InterPro" id="IPR042089">
    <property type="entry name" value="Peptidase_M13_dom_2"/>
</dbReference>
<gene>
    <name evidence="12" type="ORF">V5799_028690</name>
</gene>
<evidence type="ECO:0000256" key="6">
    <source>
        <dbReference type="ARBA" id="ARBA00022833"/>
    </source>
</evidence>
<protein>
    <recommendedName>
        <fullName evidence="14">M13 family peptidase</fullName>
    </recommendedName>
</protein>
<name>A0AAQ4DC60_AMBAM</name>
<dbReference type="SUPFAM" id="SSF55486">
    <property type="entry name" value="Metalloproteases ('zincins'), catalytic domain"/>
    <property type="match status" value="1"/>
</dbReference>
<dbReference type="PANTHER" id="PTHR11733:SF241">
    <property type="entry name" value="GH26575P-RELATED"/>
    <property type="match status" value="1"/>
</dbReference>
<evidence type="ECO:0000256" key="4">
    <source>
        <dbReference type="ARBA" id="ARBA00022723"/>
    </source>
</evidence>
<dbReference type="InterPro" id="IPR018497">
    <property type="entry name" value="Peptidase_M13_C"/>
</dbReference>
<feature type="domain" description="Peptidase M13 N-terminal" evidence="11">
    <location>
        <begin position="127"/>
        <end position="521"/>
    </location>
</feature>
<dbReference type="Gene3D" id="3.40.390.10">
    <property type="entry name" value="Collagenase (Catalytic Domain)"/>
    <property type="match status" value="1"/>
</dbReference>
<evidence type="ECO:0000256" key="9">
    <source>
        <dbReference type="SAM" id="Phobius"/>
    </source>
</evidence>
<feature type="compositionally biased region" description="Basic and acidic residues" evidence="8">
    <location>
        <begin position="15"/>
        <end position="26"/>
    </location>
</feature>
<keyword evidence="6" id="KW-0862">Zinc</keyword>
<keyword evidence="9" id="KW-1133">Transmembrane helix</keyword>
<dbReference type="InterPro" id="IPR008753">
    <property type="entry name" value="Peptidase_M13_N"/>
</dbReference>
<evidence type="ECO:0000259" key="10">
    <source>
        <dbReference type="Pfam" id="PF01431"/>
    </source>
</evidence>
<dbReference type="GO" id="GO:0046872">
    <property type="term" value="F:metal ion binding"/>
    <property type="evidence" value="ECO:0007669"/>
    <property type="project" value="UniProtKB-KW"/>
</dbReference>
<evidence type="ECO:0000256" key="1">
    <source>
        <dbReference type="ARBA" id="ARBA00001947"/>
    </source>
</evidence>
<dbReference type="Gene3D" id="1.10.1380.10">
    <property type="entry name" value="Neutral endopeptidase , domain2"/>
    <property type="match status" value="1"/>
</dbReference>
<comment type="similarity">
    <text evidence="2">Belongs to the peptidase M13 family.</text>
</comment>
<evidence type="ECO:0000256" key="7">
    <source>
        <dbReference type="ARBA" id="ARBA00023049"/>
    </source>
</evidence>
<evidence type="ECO:0008006" key="14">
    <source>
        <dbReference type="Google" id="ProtNLM"/>
    </source>
</evidence>
<comment type="caution">
    <text evidence="12">The sequence shown here is derived from an EMBL/GenBank/DDBJ whole genome shotgun (WGS) entry which is preliminary data.</text>
</comment>
<evidence type="ECO:0000313" key="13">
    <source>
        <dbReference type="Proteomes" id="UP001321473"/>
    </source>
</evidence>
<organism evidence="12 13">
    <name type="scientific">Amblyomma americanum</name>
    <name type="common">Lone star tick</name>
    <dbReference type="NCBI Taxonomy" id="6943"/>
    <lineage>
        <taxon>Eukaryota</taxon>
        <taxon>Metazoa</taxon>
        <taxon>Ecdysozoa</taxon>
        <taxon>Arthropoda</taxon>
        <taxon>Chelicerata</taxon>
        <taxon>Arachnida</taxon>
        <taxon>Acari</taxon>
        <taxon>Parasitiformes</taxon>
        <taxon>Ixodida</taxon>
        <taxon>Ixodoidea</taxon>
        <taxon>Ixodidae</taxon>
        <taxon>Amblyomminae</taxon>
        <taxon>Amblyomma</taxon>
    </lineage>
</organism>
<dbReference type="GO" id="GO:0005886">
    <property type="term" value="C:plasma membrane"/>
    <property type="evidence" value="ECO:0007669"/>
    <property type="project" value="TreeGrafter"/>
</dbReference>
<dbReference type="PRINTS" id="PR00786">
    <property type="entry name" value="NEPRILYSIN"/>
</dbReference>
<keyword evidence="3" id="KW-0645">Protease</keyword>
<comment type="cofactor">
    <cofactor evidence="1">
        <name>Zn(2+)</name>
        <dbReference type="ChEBI" id="CHEBI:29105"/>
    </cofactor>
</comment>